<sequence length="458" mass="49742">MANPAGIRFPGQAVVIGAGIGGLTAARVLADHFERVVLLESGVLPAVAGPRDGVPQARHVHGLLARGAKQLEVLFPGLQAELIAAGAPLFDHGLFASTTVFAGLVPRARTGVRAHGFSRDLLEWSLRQRVAQHPQVTLRDRSPVTGLRWSPDASQVVGVRLADDEILDASLVVDASGRFSKLPQWLVDAGYPRPAVKVVDAGLAYATMAFDAPSQDFEALQHMNSAPDLTRGAFVLRIEGGRWLATVFGALGDHPPTDETGWREFAAQLGNPDLDKLLASATPVKEAGVHGFKRTENRRHAYTAMRRWPRRLVAIGDSVAAFDPVFGQGMTVSVLQAQALGETLAGADDLDAVARRAQRRVAAIVRTPWLMSVSEDLAWHHYRERGSLPLWLRPALWYKRRLLRLAVVDAEVYREFLSVYHMLKPPTALVGPRTLAKVLFKVRGPGQGEPAARRGGPR</sequence>
<keyword evidence="4" id="KW-1185">Reference proteome</keyword>
<evidence type="ECO:0000256" key="2">
    <source>
        <dbReference type="ARBA" id="ARBA00038396"/>
    </source>
</evidence>
<dbReference type="InterPro" id="IPR050816">
    <property type="entry name" value="Flavin-dep_Halogenase_NPB"/>
</dbReference>
<accession>A0ABN1FLR3</accession>
<dbReference type="PANTHER" id="PTHR43747:SF5">
    <property type="entry name" value="FAD-BINDING DOMAIN-CONTAINING PROTEIN"/>
    <property type="match status" value="1"/>
</dbReference>
<comment type="similarity">
    <text evidence="2">Belongs to the flavin-dependent halogenase family. Bacterial tryptophan halogenase subfamily.</text>
</comment>
<dbReference type="PRINTS" id="PR00420">
    <property type="entry name" value="RNGMNOXGNASE"/>
</dbReference>
<name>A0ABN1FLR3_9ACTN</name>
<dbReference type="Gene3D" id="3.50.50.60">
    <property type="entry name" value="FAD/NAD(P)-binding domain"/>
    <property type="match status" value="1"/>
</dbReference>
<gene>
    <name evidence="3" type="ORF">GCM10010394_23510</name>
</gene>
<protein>
    <submittedName>
        <fullName evidence="3">Uncharacterized protein</fullName>
    </submittedName>
</protein>
<dbReference type="EMBL" id="BAAACA010000014">
    <property type="protein sequence ID" value="GAA0593477.1"/>
    <property type="molecule type" value="Genomic_DNA"/>
</dbReference>
<comment type="caution">
    <text evidence="3">The sequence shown here is derived from an EMBL/GenBank/DDBJ whole genome shotgun (WGS) entry which is preliminary data.</text>
</comment>
<keyword evidence="1" id="KW-0560">Oxidoreductase</keyword>
<dbReference type="InterPro" id="IPR036188">
    <property type="entry name" value="FAD/NAD-bd_sf"/>
</dbReference>
<organism evidence="3 4">
    <name type="scientific">Streptomyces crystallinus</name>
    <dbReference type="NCBI Taxonomy" id="68191"/>
    <lineage>
        <taxon>Bacteria</taxon>
        <taxon>Bacillati</taxon>
        <taxon>Actinomycetota</taxon>
        <taxon>Actinomycetes</taxon>
        <taxon>Kitasatosporales</taxon>
        <taxon>Streptomycetaceae</taxon>
        <taxon>Streptomyces</taxon>
    </lineage>
</organism>
<dbReference type="RefSeq" id="WP_344073187.1">
    <property type="nucleotide sequence ID" value="NZ_BAAACA010000014.1"/>
</dbReference>
<reference evidence="3 4" key="1">
    <citation type="journal article" date="2019" name="Int. J. Syst. Evol. Microbiol.">
        <title>The Global Catalogue of Microorganisms (GCM) 10K type strain sequencing project: providing services to taxonomists for standard genome sequencing and annotation.</title>
        <authorList>
            <consortium name="The Broad Institute Genomics Platform"/>
            <consortium name="The Broad Institute Genome Sequencing Center for Infectious Disease"/>
            <person name="Wu L."/>
            <person name="Ma J."/>
        </authorList>
    </citation>
    <scope>NUCLEOTIDE SEQUENCE [LARGE SCALE GENOMIC DNA]</scope>
    <source>
        <strain evidence="3 4">JCM 5067</strain>
    </source>
</reference>
<dbReference type="Proteomes" id="UP001500668">
    <property type="component" value="Unassembled WGS sequence"/>
</dbReference>
<dbReference type="SUPFAM" id="SSF51905">
    <property type="entry name" value="FAD/NAD(P)-binding domain"/>
    <property type="match status" value="1"/>
</dbReference>
<proteinExistence type="inferred from homology"/>
<evidence type="ECO:0000313" key="4">
    <source>
        <dbReference type="Proteomes" id="UP001500668"/>
    </source>
</evidence>
<evidence type="ECO:0000256" key="1">
    <source>
        <dbReference type="ARBA" id="ARBA00023002"/>
    </source>
</evidence>
<evidence type="ECO:0000313" key="3">
    <source>
        <dbReference type="EMBL" id="GAA0593477.1"/>
    </source>
</evidence>
<dbReference type="PANTHER" id="PTHR43747">
    <property type="entry name" value="FAD-BINDING PROTEIN"/>
    <property type="match status" value="1"/>
</dbReference>